<dbReference type="GO" id="GO:0004386">
    <property type="term" value="F:helicase activity"/>
    <property type="evidence" value="ECO:0007669"/>
    <property type="project" value="UniProtKB-KW"/>
</dbReference>
<feature type="compositionally biased region" description="Basic residues" evidence="2">
    <location>
        <begin position="1006"/>
        <end position="1018"/>
    </location>
</feature>
<keyword evidence="4" id="KW-0347">Helicase</keyword>
<feature type="coiled-coil region" evidence="1">
    <location>
        <begin position="503"/>
        <end position="530"/>
    </location>
</feature>
<feature type="compositionally biased region" description="Basic and acidic residues" evidence="2">
    <location>
        <begin position="1118"/>
        <end position="1172"/>
    </location>
</feature>
<keyword evidence="1" id="KW-0175">Coiled coil</keyword>
<dbReference type="RefSeq" id="WP_145354729.1">
    <property type="nucleotide sequence ID" value="NZ_CP036262.1"/>
</dbReference>
<feature type="compositionally biased region" description="Polar residues" evidence="2">
    <location>
        <begin position="778"/>
        <end position="797"/>
    </location>
</feature>
<dbReference type="InterPro" id="IPR025567">
    <property type="entry name" value="DUF4332"/>
</dbReference>
<keyword evidence="4" id="KW-0378">Hydrolase</keyword>
<proteinExistence type="predicted"/>
<dbReference type="OrthoDB" id="268732at2"/>
<dbReference type="InterPro" id="IPR027417">
    <property type="entry name" value="P-loop_NTPase"/>
</dbReference>
<reference evidence="4 5" key="1">
    <citation type="submission" date="2019-02" db="EMBL/GenBank/DDBJ databases">
        <title>Deep-cultivation of Planctomycetes and their phenomic and genomic characterization uncovers novel biology.</title>
        <authorList>
            <person name="Wiegand S."/>
            <person name="Jogler M."/>
            <person name="Boedeker C."/>
            <person name="Pinto D."/>
            <person name="Vollmers J."/>
            <person name="Rivas-Marin E."/>
            <person name="Kohn T."/>
            <person name="Peeters S.H."/>
            <person name="Heuer A."/>
            <person name="Rast P."/>
            <person name="Oberbeckmann S."/>
            <person name="Bunk B."/>
            <person name="Jeske O."/>
            <person name="Meyerdierks A."/>
            <person name="Storesund J.E."/>
            <person name="Kallscheuer N."/>
            <person name="Luecker S."/>
            <person name="Lage O.M."/>
            <person name="Pohl T."/>
            <person name="Merkel B.J."/>
            <person name="Hornburger P."/>
            <person name="Mueller R.-W."/>
            <person name="Bruemmer F."/>
            <person name="Labrenz M."/>
            <person name="Spormann A.M."/>
            <person name="Op den Camp H."/>
            <person name="Overmann J."/>
            <person name="Amann R."/>
            <person name="Jetten M.S.M."/>
            <person name="Mascher T."/>
            <person name="Medema M.H."/>
            <person name="Devos D.P."/>
            <person name="Kaster A.-K."/>
            <person name="Ovreas L."/>
            <person name="Rohde M."/>
            <person name="Galperin M.Y."/>
            <person name="Jogler C."/>
        </authorList>
    </citation>
    <scope>NUCLEOTIDE SEQUENCE [LARGE SCALE GENOMIC DNA]</scope>
    <source>
        <strain evidence="4 5">FF011L</strain>
    </source>
</reference>
<feature type="region of interest" description="Disordered" evidence="2">
    <location>
        <begin position="768"/>
        <end position="797"/>
    </location>
</feature>
<evidence type="ECO:0000313" key="4">
    <source>
        <dbReference type="EMBL" id="QDS96613.1"/>
    </source>
</evidence>
<dbReference type="Pfam" id="PF14229">
    <property type="entry name" value="DUF4332"/>
    <property type="match status" value="2"/>
</dbReference>
<evidence type="ECO:0000256" key="2">
    <source>
        <dbReference type="SAM" id="MobiDB-lite"/>
    </source>
</evidence>
<dbReference type="Gene3D" id="3.40.50.300">
    <property type="entry name" value="P-loop containing nucleotide triphosphate hydrolases"/>
    <property type="match status" value="1"/>
</dbReference>
<feature type="domain" description="DUF4332" evidence="3">
    <location>
        <begin position="878"/>
        <end position="998"/>
    </location>
</feature>
<keyword evidence="4" id="KW-0067">ATP-binding</keyword>
<keyword evidence="4" id="KW-0547">Nucleotide-binding</keyword>
<protein>
    <submittedName>
        <fullName evidence="4">ATP-dependent DNA helicase RecG</fullName>
    </submittedName>
</protein>
<feature type="coiled-coil region" evidence="1">
    <location>
        <begin position="218"/>
        <end position="248"/>
    </location>
</feature>
<accession>A0A517MP05</accession>
<feature type="compositionally biased region" description="Basic and acidic residues" evidence="2">
    <location>
        <begin position="1051"/>
        <end position="1073"/>
    </location>
</feature>
<feature type="region of interest" description="Disordered" evidence="2">
    <location>
        <begin position="1000"/>
        <end position="1172"/>
    </location>
</feature>
<dbReference type="Proteomes" id="UP000320672">
    <property type="component" value="Chromosome"/>
</dbReference>
<feature type="domain" description="DUF4332" evidence="3">
    <location>
        <begin position="1212"/>
        <end position="1334"/>
    </location>
</feature>
<evidence type="ECO:0000313" key="5">
    <source>
        <dbReference type="Proteomes" id="UP000320672"/>
    </source>
</evidence>
<feature type="coiled-coil region" evidence="1">
    <location>
        <begin position="320"/>
        <end position="382"/>
    </location>
</feature>
<name>A0A517MP05_9BACT</name>
<sequence>MLLERIDIDQQGPLHQVQLGPFSHKLNAIFGTAGVGKTTVLHFLRETMLGELQPSQPLQDIQRGRVVWAGRDGLMHCVRGSDGGLVVDFEPRNGQPVQHGQEHAHRLAHVSQSVVDGIITSSNEHSITQAIAAAHRAGLDDLQTSPPQDIEEQNRLKRRIAELDRFLHSDLAAGETVASLDRRLTQLTAELARIDRYDAYTEQHRVSATRRQWALDREANLERDLHRLLDQKQELQRMLDEIDAERSAIARHATVEQPRYSITDGDRQQLEELDNQLIRWRRTLFDVRQLRSRLAKEFAQRSDRQCLERPVRSSSAVDSLHALESRLEATQREIDWLASRYDLNDHVLPQQTFPNHSAELEYRSLSQNLQDLKDQLQQINSRLFHRSPARSGVESPLTWTRETKSDLSRCERELLTSIDHLIRHRNTLLDRIAAEYNVPLEQIRSSFGDWRPDVTSTAYGDGHATLGDWLLSPGCPPEMSDRRAHSARVARLESDRLDYSRELDATVRQIQSIRDELTQLQAERSRLSVQEIPVDHRSRHEVMRERQHVHDLLSRAGSHSRYQQERDVCVARLRELQQPVATSSRLATRVAYWLQRLSAGRMKVMQWETAQQTNLHPAATYQRVYVDGRSDTQLSLEERYLAALAVRMAAIDELAQRGYVVPLLIETPSSIAIDRQAPVYDNHSGSIRPSTHYLDANYPYAGYRFEHAAYDRPSYDEAVYDHGYHRASVAMPNWLDTVMAFADAGHQTILLTRHRELADRVAAAGGTVHGLDRPNVQPRVSQPQPAARPNTSYNRSADVNRDLDAAWQETYSFDDTFDRYPTRPATRPLHSAERPAVSARIYAPPQDPPFGSKSSHREAAPSPFFLTADSPVDQAPSIDAVAGARLRGVGIARIGQLLVADPGRLSDAIGMPNVDEAAMLRWQNEARLVCRVPQLRPFDARVLVGCGVTDPKHLAGMHPGELLDRVEAFLATERGLQILRSGSSYELSRITSWIAAANRSVSRESRHGRRNNSSRRRNLASQEPSVEFAPAATTSRSERTAASDRVTVPASRHDHEGYDRDGFDRSGYDRDGYNRNGYSRAGFNRAGYDRNGHSRSTSNGQSRSGHGSGNGYSQSSDNHSRTPSEREPRSRRDRDNRERTRRNERVRAERQQYEQDRTDRERQRVARDAEERQNAIDAAEHDVVPMQASKTSESANWRFYLERNSPIVDAPTIGPRTANKLEKIGLITVGDLLQADPDDVANRLNNRRIDADEVRQWQRQAALVCRIPMLRGHDAQLLVAADVYDPERIASSDADWLLNLIEEVVDTNEGKRILRGSTPPDHAEIVDWIRFAQHHRELRAA</sequence>
<keyword evidence="5" id="KW-1185">Reference proteome</keyword>
<gene>
    <name evidence="4" type="ORF">FF011L_54250</name>
</gene>
<feature type="compositionally biased region" description="Polar residues" evidence="2">
    <location>
        <begin position="1094"/>
        <end position="1117"/>
    </location>
</feature>
<dbReference type="Gene3D" id="1.10.150.20">
    <property type="entry name" value="5' to 3' exonuclease, C-terminal subdomain"/>
    <property type="match status" value="1"/>
</dbReference>
<evidence type="ECO:0000259" key="3">
    <source>
        <dbReference type="Pfam" id="PF14229"/>
    </source>
</evidence>
<dbReference type="KEGG" id="rml:FF011L_54250"/>
<organism evidence="4 5">
    <name type="scientific">Roseimaritima multifibrata</name>
    <dbReference type="NCBI Taxonomy" id="1930274"/>
    <lineage>
        <taxon>Bacteria</taxon>
        <taxon>Pseudomonadati</taxon>
        <taxon>Planctomycetota</taxon>
        <taxon>Planctomycetia</taxon>
        <taxon>Pirellulales</taxon>
        <taxon>Pirellulaceae</taxon>
        <taxon>Roseimaritima</taxon>
    </lineage>
</organism>
<dbReference type="EMBL" id="CP036262">
    <property type="protein sequence ID" value="QDS96613.1"/>
    <property type="molecule type" value="Genomic_DNA"/>
</dbReference>
<evidence type="ECO:0000256" key="1">
    <source>
        <dbReference type="SAM" id="Coils"/>
    </source>
</evidence>